<feature type="compositionally biased region" description="Low complexity" evidence="1">
    <location>
        <begin position="1"/>
        <end position="38"/>
    </location>
</feature>
<dbReference type="Pfam" id="PF03640">
    <property type="entry name" value="Lipoprotein_15"/>
    <property type="match status" value="1"/>
</dbReference>
<evidence type="ECO:0000313" key="3">
    <source>
        <dbReference type="Proteomes" id="UP001284601"/>
    </source>
</evidence>
<proteinExistence type="predicted"/>
<accession>A0ABU4HZW7</accession>
<gene>
    <name evidence="2" type="ORF">R7226_31150</name>
</gene>
<comment type="caution">
    <text evidence="2">The sequence shown here is derived from an EMBL/GenBank/DDBJ whole genome shotgun (WGS) entry which is preliminary data.</text>
</comment>
<feature type="non-terminal residue" evidence="2">
    <location>
        <position position="1"/>
    </location>
</feature>
<reference evidence="2 3" key="2">
    <citation type="submission" date="2023-10" db="EMBL/GenBank/DDBJ databases">
        <authorList>
            <person name="Han X.F."/>
        </authorList>
    </citation>
    <scope>NUCLEOTIDE SEQUENCE [LARGE SCALE GENOMIC DNA]</scope>
    <source>
        <strain evidence="2 3">KCTC 39840</strain>
    </source>
</reference>
<protein>
    <recommendedName>
        <fullName evidence="4">Lipoprotein with Yx(FWY)xxD motif</fullName>
    </recommendedName>
</protein>
<keyword evidence="3" id="KW-1185">Reference proteome</keyword>
<sequence length="160" mass="16991">GATAEPPAEPPAATAEAPAKPPAATAEAPAKPPAAAARPRPKRGVVVRLVRSQFGPIVGDGRGQAFYLFERETTSRPRCYGDCARAWPPVFARGEPVAGRGADADLIGTTRRADGRRQLTYRGQPMYYYVSDSPGVVLCQNVDEFGGLWLVVKADGRALT</sequence>
<reference evidence="3" key="1">
    <citation type="submission" date="2023-07" db="EMBL/GenBank/DDBJ databases">
        <title>Conexibacter stalactiti sp. nov., isolated from stalactites in a lava cave and emended description of the genus Conexibacter.</title>
        <authorList>
            <person name="Lee S.D."/>
        </authorList>
    </citation>
    <scope>NUCLEOTIDE SEQUENCE [LARGE SCALE GENOMIC DNA]</scope>
    <source>
        <strain evidence="3">KCTC 39840</strain>
    </source>
</reference>
<dbReference type="RefSeq" id="WP_404827930.1">
    <property type="nucleotide sequence ID" value="NZ_JAWSTH010000200.1"/>
</dbReference>
<organism evidence="2 3">
    <name type="scientific">Conexibacter stalactiti</name>
    <dbReference type="NCBI Taxonomy" id="1940611"/>
    <lineage>
        <taxon>Bacteria</taxon>
        <taxon>Bacillati</taxon>
        <taxon>Actinomycetota</taxon>
        <taxon>Thermoleophilia</taxon>
        <taxon>Solirubrobacterales</taxon>
        <taxon>Conexibacteraceae</taxon>
        <taxon>Conexibacter</taxon>
    </lineage>
</organism>
<dbReference type="EMBL" id="JAWSTH010000200">
    <property type="protein sequence ID" value="MDW5598857.1"/>
    <property type="molecule type" value="Genomic_DNA"/>
</dbReference>
<dbReference type="InterPro" id="IPR005297">
    <property type="entry name" value="Lipoprotein_repeat"/>
</dbReference>
<evidence type="ECO:0000256" key="1">
    <source>
        <dbReference type="SAM" id="MobiDB-lite"/>
    </source>
</evidence>
<dbReference type="Proteomes" id="UP001284601">
    <property type="component" value="Unassembled WGS sequence"/>
</dbReference>
<dbReference type="PANTHER" id="PTHR39335:SF1">
    <property type="entry name" value="BLL4220 PROTEIN"/>
    <property type="match status" value="1"/>
</dbReference>
<feature type="region of interest" description="Disordered" evidence="1">
    <location>
        <begin position="1"/>
        <end position="42"/>
    </location>
</feature>
<evidence type="ECO:0008006" key="4">
    <source>
        <dbReference type="Google" id="ProtNLM"/>
    </source>
</evidence>
<name>A0ABU4HZW7_9ACTN</name>
<evidence type="ECO:0000313" key="2">
    <source>
        <dbReference type="EMBL" id="MDW5598857.1"/>
    </source>
</evidence>
<dbReference type="PANTHER" id="PTHR39335">
    <property type="entry name" value="BLL4220 PROTEIN"/>
    <property type="match status" value="1"/>
</dbReference>